<proteinExistence type="predicted"/>
<name>A0A382Y238_9ZZZZ</name>
<dbReference type="AlphaFoldDB" id="A0A382Y238"/>
<accession>A0A382Y238</accession>
<evidence type="ECO:0000313" key="1">
    <source>
        <dbReference type="EMBL" id="SVD76831.1"/>
    </source>
</evidence>
<reference evidence="1" key="1">
    <citation type="submission" date="2018-05" db="EMBL/GenBank/DDBJ databases">
        <authorList>
            <person name="Lanie J.A."/>
            <person name="Ng W.-L."/>
            <person name="Kazmierczak K.M."/>
            <person name="Andrzejewski T.M."/>
            <person name="Davidsen T.M."/>
            <person name="Wayne K.J."/>
            <person name="Tettelin H."/>
            <person name="Glass J.I."/>
            <person name="Rusch D."/>
            <person name="Podicherti R."/>
            <person name="Tsui H.-C.T."/>
            <person name="Winkler M.E."/>
        </authorList>
    </citation>
    <scope>NUCLEOTIDE SEQUENCE</scope>
</reference>
<sequence>MPHGATVLLCFLVMVSLAGRDQGTHIPGNIDGSGDIWSAPQVIPVASTNTPLYY</sequence>
<dbReference type="EMBL" id="UINC01171984">
    <property type="protein sequence ID" value="SVD76831.1"/>
    <property type="molecule type" value="Genomic_DNA"/>
</dbReference>
<protein>
    <submittedName>
        <fullName evidence="1">Uncharacterized protein</fullName>
    </submittedName>
</protein>
<organism evidence="1">
    <name type="scientific">marine metagenome</name>
    <dbReference type="NCBI Taxonomy" id="408172"/>
    <lineage>
        <taxon>unclassified sequences</taxon>
        <taxon>metagenomes</taxon>
        <taxon>ecological metagenomes</taxon>
    </lineage>
</organism>
<gene>
    <name evidence="1" type="ORF">METZ01_LOCUS429685</name>
</gene>